<keyword evidence="1" id="KW-1133">Transmembrane helix</keyword>
<dbReference type="Gene3D" id="3.60.21.10">
    <property type="match status" value="1"/>
</dbReference>
<comment type="caution">
    <text evidence="3">The sequence shown here is derived from an EMBL/GenBank/DDBJ whole genome shotgun (WGS) entry which is preliminary data.</text>
</comment>
<keyword evidence="1" id="KW-0812">Transmembrane</keyword>
<keyword evidence="4" id="KW-1185">Reference proteome</keyword>
<evidence type="ECO:0000256" key="1">
    <source>
        <dbReference type="SAM" id="Phobius"/>
    </source>
</evidence>
<dbReference type="EMBL" id="JACOFU010000003">
    <property type="protein sequence ID" value="MBC3831683.1"/>
    <property type="molecule type" value="Genomic_DNA"/>
</dbReference>
<dbReference type="Pfam" id="PF00149">
    <property type="entry name" value="Metallophos"/>
    <property type="match status" value="1"/>
</dbReference>
<evidence type="ECO:0000313" key="4">
    <source>
        <dbReference type="Proteomes" id="UP000643610"/>
    </source>
</evidence>
<proteinExistence type="predicted"/>
<evidence type="ECO:0000313" key="3">
    <source>
        <dbReference type="EMBL" id="MBC3831683.1"/>
    </source>
</evidence>
<sequence>MLKRYAKRLMKWSVIILGGYYLLTTLIFGDESLNERTGVYNYQWSGLDALFNQEDFAFNVNHIAPANLNGIDGPYIVADQKYTVNAKSELITETMLRDQSFVVEVGNADQDQFNVQLQSAYSTETDHYALPAKILAISDIEGNFDAFHSFLIANKVIDKNYDWIFGDGHLVLNGDFVDRGNQVTAVLWLIYSLEEKAKRHGGKVHFILGNHEIMNMYGNVTHAERRYIGIAQRLSGEKHWEQAGKWLYSDKSEIGRWLRSKNVAEKIGGYIFVHGGLRSEHQQAQLQIADINRIARQFYGLSPDNYPNTPTEKLVLGSYHSPYWDRSLSMSFLLRATFLAYDPLNAEIHQPDQEEVEKILHHFGAEKIVIGHSVVSDVRIDYAGKVIKIDVKHGQAKNLASTQGLFIEHGKEFLVNAQGLRQSFQSQ</sequence>
<dbReference type="Proteomes" id="UP000643610">
    <property type="component" value="Unassembled WGS sequence"/>
</dbReference>
<organism evidence="3 4">
    <name type="scientific">Undibacterium amnicola</name>
    <dbReference type="NCBI Taxonomy" id="1834038"/>
    <lineage>
        <taxon>Bacteria</taxon>
        <taxon>Pseudomonadati</taxon>
        <taxon>Pseudomonadota</taxon>
        <taxon>Betaproteobacteria</taxon>
        <taxon>Burkholderiales</taxon>
        <taxon>Oxalobacteraceae</taxon>
        <taxon>Undibacterium</taxon>
    </lineage>
</organism>
<accession>A0ABR6XQP8</accession>
<protein>
    <submittedName>
        <fullName evidence="3">Metallophosphoesterase</fullName>
    </submittedName>
</protein>
<evidence type="ECO:0000259" key="2">
    <source>
        <dbReference type="Pfam" id="PF00149"/>
    </source>
</evidence>
<reference evidence="3 4" key="1">
    <citation type="submission" date="2020-08" db="EMBL/GenBank/DDBJ databases">
        <title>Novel species isolated from subtropical streams in China.</title>
        <authorList>
            <person name="Lu H."/>
        </authorList>
    </citation>
    <scope>NUCLEOTIDE SEQUENCE [LARGE SCALE GENOMIC DNA]</scope>
    <source>
        <strain evidence="3 4">KCTC 52442</strain>
    </source>
</reference>
<dbReference type="RefSeq" id="WP_186890723.1">
    <property type="nucleotide sequence ID" value="NZ_JBHRSY010000007.1"/>
</dbReference>
<feature type="transmembrane region" description="Helical" evidence="1">
    <location>
        <begin position="12"/>
        <end position="29"/>
    </location>
</feature>
<dbReference type="SUPFAM" id="SSF56300">
    <property type="entry name" value="Metallo-dependent phosphatases"/>
    <property type="match status" value="1"/>
</dbReference>
<keyword evidence="1" id="KW-0472">Membrane</keyword>
<dbReference type="InterPro" id="IPR029052">
    <property type="entry name" value="Metallo-depent_PP-like"/>
</dbReference>
<dbReference type="PANTHER" id="PTHR46546">
    <property type="entry name" value="SHEWANELLA-LIKE PROTEIN PHOSPHATASE 1"/>
    <property type="match status" value="1"/>
</dbReference>
<dbReference type="PANTHER" id="PTHR46546:SF4">
    <property type="entry name" value="SHEWANELLA-LIKE PROTEIN PHOSPHATASE 1"/>
    <property type="match status" value="1"/>
</dbReference>
<name>A0ABR6XQP8_9BURK</name>
<gene>
    <name evidence="3" type="ORF">H8K33_09200</name>
</gene>
<dbReference type="InterPro" id="IPR004843">
    <property type="entry name" value="Calcineurin-like_PHP"/>
</dbReference>
<feature type="domain" description="Calcineurin-like phosphoesterase" evidence="2">
    <location>
        <begin position="133"/>
        <end position="375"/>
    </location>
</feature>